<dbReference type="SMART" id="SM00892">
    <property type="entry name" value="Endonuclease_NS"/>
    <property type="match status" value="1"/>
</dbReference>
<sequence>MLGKVTGTAAIAGLSFLAGKYSDDLPVLRHVRSATNVPMNTIQVPATTEPTALKPATLNADALGPSRSAQIMTHGYPGFTNVRTYEDFVISYDYKTRTAHWVCEHLTPERLKHAEGVDRKLCEFKPDPTYPQKFLSQNTDYRGSGFDRGHLAAAGNHRKSQLAVDQTFYLSNMSPQVGRGFNRDKWNDLEMHCR</sequence>
<dbReference type="PANTHER" id="PTHR13966:SF5">
    <property type="entry name" value="ENDONUCLEASE G, MITOCHONDRIAL"/>
    <property type="match status" value="1"/>
</dbReference>
<feature type="active site" description="Proton acceptor" evidence="8">
    <location>
        <position position="150"/>
    </location>
</feature>
<dbReference type="Gene3D" id="3.40.570.10">
    <property type="entry name" value="Extracellular Endonuclease, subunit A"/>
    <property type="match status" value="1"/>
</dbReference>
<evidence type="ECO:0000259" key="12">
    <source>
        <dbReference type="SMART" id="SM00892"/>
    </source>
</evidence>
<evidence type="ECO:0000256" key="7">
    <source>
        <dbReference type="ARBA" id="ARBA00022842"/>
    </source>
</evidence>
<dbReference type="Pfam" id="PF01223">
    <property type="entry name" value="Endonuclease_NS"/>
    <property type="match status" value="1"/>
</dbReference>
<keyword evidence="5 10" id="KW-0255">Endonuclease</keyword>
<dbReference type="InterPro" id="IPR040255">
    <property type="entry name" value="Non-specific_endonuclease"/>
</dbReference>
<dbReference type="AlphaFoldDB" id="A0A8R1HTT2"/>
<dbReference type="GO" id="GO:0004521">
    <property type="term" value="F:RNA endonuclease activity"/>
    <property type="evidence" value="ECO:0007669"/>
    <property type="project" value="TreeGrafter"/>
</dbReference>
<evidence type="ECO:0000256" key="1">
    <source>
        <dbReference type="ARBA" id="ARBA00001946"/>
    </source>
</evidence>
<evidence type="ECO:0000313" key="14">
    <source>
        <dbReference type="Proteomes" id="UP000005237"/>
    </source>
</evidence>
<dbReference type="InterPro" id="IPR044925">
    <property type="entry name" value="His-Me_finger_sf"/>
</dbReference>
<evidence type="ECO:0000259" key="11">
    <source>
        <dbReference type="SMART" id="SM00477"/>
    </source>
</evidence>
<proteinExistence type="inferred from homology"/>
<dbReference type="GO" id="GO:0005743">
    <property type="term" value="C:mitochondrial inner membrane"/>
    <property type="evidence" value="ECO:0007669"/>
    <property type="project" value="TreeGrafter"/>
</dbReference>
<dbReference type="PROSITE" id="PS01070">
    <property type="entry name" value="NUCLEASE_NON_SPEC"/>
    <property type="match status" value="1"/>
</dbReference>
<reference evidence="14" key="1">
    <citation type="submission" date="2010-08" db="EMBL/GenBank/DDBJ databases">
        <authorList>
            <consortium name="Caenorhabditis japonica Sequencing Consortium"/>
            <person name="Wilson R.K."/>
        </authorList>
    </citation>
    <scope>NUCLEOTIDE SEQUENCE [LARGE SCALE GENOMIC DNA]</scope>
    <source>
        <strain evidence="14">DF5081</strain>
    </source>
</reference>
<dbReference type="CDD" id="cd00091">
    <property type="entry name" value="NUC"/>
    <property type="match status" value="1"/>
</dbReference>
<evidence type="ECO:0000256" key="5">
    <source>
        <dbReference type="ARBA" id="ARBA00022759"/>
    </source>
</evidence>
<dbReference type="SMART" id="SM00477">
    <property type="entry name" value="NUC"/>
    <property type="match status" value="1"/>
</dbReference>
<evidence type="ECO:0000256" key="6">
    <source>
        <dbReference type="ARBA" id="ARBA00022801"/>
    </source>
</evidence>
<organism evidence="13 14">
    <name type="scientific">Caenorhabditis japonica</name>
    <dbReference type="NCBI Taxonomy" id="281687"/>
    <lineage>
        <taxon>Eukaryota</taxon>
        <taxon>Metazoa</taxon>
        <taxon>Ecdysozoa</taxon>
        <taxon>Nematoda</taxon>
        <taxon>Chromadorea</taxon>
        <taxon>Rhabditida</taxon>
        <taxon>Rhabditina</taxon>
        <taxon>Rhabditomorpha</taxon>
        <taxon>Rhabditoidea</taxon>
        <taxon>Rhabditidae</taxon>
        <taxon>Peloderinae</taxon>
        <taxon>Caenorhabditis</taxon>
    </lineage>
</organism>
<dbReference type="PANTHER" id="PTHR13966">
    <property type="entry name" value="ENDONUCLEASE RELATED"/>
    <property type="match status" value="1"/>
</dbReference>
<dbReference type="GO" id="GO:0006309">
    <property type="term" value="P:apoptotic DNA fragmentation"/>
    <property type="evidence" value="ECO:0007669"/>
    <property type="project" value="TreeGrafter"/>
</dbReference>
<feature type="binding site" evidence="9">
    <location>
        <position position="182"/>
    </location>
    <ligand>
        <name>Mg(2+)</name>
        <dbReference type="ChEBI" id="CHEBI:18420"/>
        <note>catalytic</note>
    </ligand>
</feature>
<dbReference type="InterPro" id="IPR020821">
    <property type="entry name" value="ENPP1-3/EXOG-like_nuc-like"/>
</dbReference>
<keyword evidence="3 10" id="KW-0540">Nuclease</keyword>
<evidence type="ECO:0000313" key="13">
    <source>
        <dbReference type="EnsemblMetazoa" id="CJA11567.1"/>
    </source>
</evidence>
<accession>A0A8R1HTT2</accession>
<dbReference type="SUPFAM" id="SSF54060">
    <property type="entry name" value="His-Me finger endonucleases"/>
    <property type="match status" value="1"/>
</dbReference>
<keyword evidence="6 10" id="KW-0378">Hydrolase</keyword>
<feature type="domain" description="ENPP1-3/EXOG-like endonuclease/phosphodiesterase" evidence="11">
    <location>
        <begin position="85"/>
        <end position="194"/>
    </location>
</feature>
<dbReference type="InterPro" id="IPR018524">
    <property type="entry name" value="DNA/RNA_endonuclease_AS"/>
</dbReference>
<keyword evidence="7" id="KW-0460">Magnesium</keyword>
<dbReference type="GO" id="GO:0005634">
    <property type="term" value="C:nucleus"/>
    <property type="evidence" value="ECO:0007669"/>
    <property type="project" value="TreeGrafter"/>
</dbReference>
<evidence type="ECO:0000256" key="4">
    <source>
        <dbReference type="ARBA" id="ARBA00022723"/>
    </source>
</evidence>
<name>A0A8R1HTT2_CAEJA</name>
<evidence type="ECO:0000256" key="9">
    <source>
        <dbReference type="PIRSR" id="PIRSR640255-2"/>
    </source>
</evidence>
<dbReference type="EnsemblMetazoa" id="CJA11567.1">
    <property type="protein sequence ID" value="CJA11567.1"/>
    <property type="gene ID" value="WBGene00130771"/>
</dbReference>
<dbReference type="GO" id="GO:0000014">
    <property type="term" value="F:single-stranded DNA endodeoxyribonuclease activity"/>
    <property type="evidence" value="ECO:0007669"/>
    <property type="project" value="TreeGrafter"/>
</dbReference>
<feature type="domain" description="DNA/RNA non-specific endonuclease/pyrophosphatase/phosphodiesterase" evidence="12">
    <location>
        <begin position="84"/>
        <end position="194"/>
    </location>
</feature>
<keyword evidence="14" id="KW-1185">Reference proteome</keyword>
<evidence type="ECO:0000256" key="3">
    <source>
        <dbReference type="ARBA" id="ARBA00022722"/>
    </source>
</evidence>
<dbReference type="GO" id="GO:0046872">
    <property type="term" value="F:metal ion binding"/>
    <property type="evidence" value="ECO:0007669"/>
    <property type="project" value="UniProtKB-KW"/>
</dbReference>
<dbReference type="Proteomes" id="UP000005237">
    <property type="component" value="Unassembled WGS sequence"/>
</dbReference>
<dbReference type="InterPro" id="IPR001604">
    <property type="entry name" value="Endo_G_ENPP1-like_dom"/>
</dbReference>
<dbReference type="InterPro" id="IPR044929">
    <property type="entry name" value="DNA/RNA_non-sp_Endonuclease_sf"/>
</dbReference>
<keyword evidence="4 9" id="KW-0479">Metal-binding</keyword>
<reference evidence="13" key="2">
    <citation type="submission" date="2022-06" db="UniProtKB">
        <authorList>
            <consortium name="EnsemblMetazoa"/>
        </authorList>
    </citation>
    <scope>IDENTIFICATION</scope>
    <source>
        <strain evidence="13">DF5081</strain>
    </source>
</reference>
<dbReference type="EC" id="3.1.30.-" evidence="10"/>
<comment type="similarity">
    <text evidence="2 10">Belongs to the DNA/RNA non-specific endonuclease family.</text>
</comment>
<protein>
    <recommendedName>
        <fullName evidence="10">Endonuclease</fullName>
        <ecNumber evidence="10">3.1.30.-</ecNumber>
    </recommendedName>
</protein>
<dbReference type="GO" id="GO:0003676">
    <property type="term" value="F:nucleic acid binding"/>
    <property type="evidence" value="ECO:0007669"/>
    <property type="project" value="InterPro"/>
</dbReference>
<evidence type="ECO:0000256" key="2">
    <source>
        <dbReference type="ARBA" id="ARBA00010052"/>
    </source>
</evidence>
<comment type="cofactor">
    <cofactor evidence="1 10">
        <name>Mg(2+)</name>
        <dbReference type="ChEBI" id="CHEBI:18420"/>
    </cofactor>
</comment>
<evidence type="ECO:0000256" key="8">
    <source>
        <dbReference type="PIRSR" id="PIRSR640255-1"/>
    </source>
</evidence>
<evidence type="ECO:0000256" key="10">
    <source>
        <dbReference type="RuleBase" id="RU366055"/>
    </source>
</evidence>